<dbReference type="PANTHER" id="PTHR47739">
    <property type="entry name" value="TRNA1(VAL) (ADENINE(37)-N6)-METHYLTRANSFERASE"/>
    <property type="match status" value="1"/>
</dbReference>
<dbReference type="OrthoDB" id="5383291at2"/>
<keyword evidence="5 6" id="KW-0819">tRNA processing</keyword>
<protein>
    <recommendedName>
        <fullName evidence="6">tRNA1(Val) (adenine(37)-N6)-methyltransferase</fullName>
        <ecNumber evidence="6">2.1.1.223</ecNumber>
    </recommendedName>
    <alternativeName>
        <fullName evidence="6">tRNA m6A37 methyltransferase</fullName>
    </alternativeName>
</protein>
<dbReference type="GO" id="GO:0003676">
    <property type="term" value="F:nucleic acid binding"/>
    <property type="evidence" value="ECO:0007669"/>
    <property type="project" value="InterPro"/>
</dbReference>
<comment type="subcellular location">
    <subcellularLocation>
        <location evidence="6">Cytoplasm</location>
    </subcellularLocation>
</comment>
<dbReference type="GO" id="GO:0016430">
    <property type="term" value="F:tRNA (adenine-N6)-methyltransferase activity"/>
    <property type="evidence" value="ECO:0007669"/>
    <property type="project" value="UniProtKB-UniRule"/>
</dbReference>
<dbReference type="AlphaFoldDB" id="A0A4R6SS73"/>
<dbReference type="CDD" id="cd02440">
    <property type="entry name" value="AdoMet_MTases"/>
    <property type="match status" value="1"/>
</dbReference>
<keyword evidence="3 6" id="KW-0808">Transferase</keyword>
<keyword evidence="1 6" id="KW-0963">Cytoplasm</keyword>
<dbReference type="EC" id="2.1.1.223" evidence="6"/>
<accession>A0A4R6SS73</accession>
<dbReference type="SUPFAM" id="SSF53335">
    <property type="entry name" value="S-adenosyl-L-methionine-dependent methyltransferases"/>
    <property type="match status" value="1"/>
</dbReference>
<dbReference type="PRINTS" id="PR00507">
    <property type="entry name" value="N12N6MTFRASE"/>
</dbReference>
<dbReference type="InterPro" id="IPR029063">
    <property type="entry name" value="SAM-dependent_MTases_sf"/>
</dbReference>
<evidence type="ECO:0000256" key="6">
    <source>
        <dbReference type="HAMAP-Rule" id="MF_01872"/>
    </source>
</evidence>
<keyword evidence="9" id="KW-1185">Reference proteome</keyword>
<comment type="function">
    <text evidence="6">Specifically methylates the adenine in position 37 of tRNA(1)(Val) (anticodon cmo5UAC).</text>
</comment>
<evidence type="ECO:0000313" key="9">
    <source>
        <dbReference type="Proteomes" id="UP000295620"/>
    </source>
</evidence>
<dbReference type="InterPro" id="IPR050210">
    <property type="entry name" value="tRNA_Adenine-N(6)_MTase"/>
</dbReference>
<dbReference type="Pfam" id="PF05175">
    <property type="entry name" value="MTS"/>
    <property type="match status" value="1"/>
</dbReference>
<dbReference type="GO" id="GO:0032259">
    <property type="term" value="P:methylation"/>
    <property type="evidence" value="ECO:0007669"/>
    <property type="project" value="UniProtKB-KW"/>
</dbReference>
<keyword evidence="4 6" id="KW-0949">S-adenosyl-L-methionine</keyword>
<dbReference type="HAMAP" id="MF_01872">
    <property type="entry name" value="tRNA_methyltr_YfiC"/>
    <property type="match status" value="1"/>
</dbReference>
<dbReference type="EMBL" id="SNYC01000005">
    <property type="protein sequence ID" value="TDQ08137.1"/>
    <property type="molecule type" value="Genomic_DNA"/>
</dbReference>
<dbReference type="Gene3D" id="3.40.50.150">
    <property type="entry name" value="Vaccinia Virus protein VP39"/>
    <property type="match status" value="1"/>
</dbReference>
<dbReference type="PANTHER" id="PTHR47739:SF1">
    <property type="entry name" value="TRNA1(VAL) (ADENINE(37)-N6)-METHYLTRANSFERASE"/>
    <property type="match status" value="1"/>
</dbReference>
<feature type="domain" description="Methyltransferase small" evidence="7">
    <location>
        <begin position="37"/>
        <end position="133"/>
    </location>
</feature>
<dbReference type="PROSITE" id="PS00092">
    <property type="entry name" value="N6_MTASE"/>
    <property type="match status" value="1"/>
</dbReference>
<dbReference type="InterPro" id="IPR022882">
    <property type="entry name" value="tRNA_adenine-N6_MeTrfase"/>
</dbReference>
<evidence type="ECO:0000256" key="4">
    <source>
        <dbReference type="ARBA" id="ARBA00022691"/>
    </source>
</evidence>
<evidence type="ECO:0000256" key="3">
    <source>
        <dbReference type="ARBA" id="ARBA00022679"/>
    </source>
</evidence>
<organism evidence="8 9">
    <name type="scientific">Pedobacter metabolipauper</name>
    <dbReference type="NCBI Taxonomy" id="425513"/>
    <lineage>
        <taxon>Bacteria</taxon>
        <taxon>Pseudomonadati</taxon>
        <taxon>Bacteroidota</taxon>
        <taxon>Sphingobacteriia</taxon>
        <taxon>Sphingobacteriales</taxon>
        <taxon>Sphingobacteriaceae</taxon>
        <taxon>Pedobacter</taxon>
    </lineage>
</organism>
<dbReference type="GO" id="GO:0008033">
    <property type="term" value="P:tRNA processing"/>
    <property type="evidence" value="ECO:0007669"/>
    <property type="project" value="UniProtKB-UniRule"/>
</dbReference>
<dbReference type="InterPro" id="IPR007848">
    <property type="entry name" value="Small_mtfrase_dom"/>
</dbReference>
<dbReference type="InterPro" id="IPR002052">
    <property type="entry name" value="DNA_methylase_N6_adenine_CS"/>
</dbReference>
<proteinExistence type="inferred from homology"/>
<dbReference type="GO" id="GO:0005737">
    <property type="term" value="C:cytoplasm"/>
    <property type="evidence" value="ECO:0007669"/>
    <property type="project" value="UniProtKB-SubCell"/>
</dbReference>
<name>A0A4R6SS73_9SPHI</name>
<evidence type="ECO:0000256" key="2">
    <source>
        <dbReference type="ARBA" id="ARBA00022603"/>
    </source>
</evidence>
<gene>
    <name evidence="8" type="ORF">ATK78_2640</name>
</gene>
<dbReference type="Proteomes" id="UP000295620">
    <property type="component" value="Unassembled WGS sequence"/>
</dbReference>
<reference evidence="8 9" key="1">
    <citation type="submission" date="2019-03" db="EMBL/GenBank/DDBJ databases">
        <title>Genomic Encyclopedia of Archaeal and Bacterial Type Strains, Phase II (KMG-II): from individual species to whole genera.</title>
        <authorList>
            <person name="Goeker M."/>
        </authorList>
    </citation>
    <scope>NUCLEOTIDE SEQUENCE [LARGE SCALE GENOMIC DNA]</scope>
    <source>
        <strain evidence="8 9">DSM 19035</strain>
    </source>
</reference>
<comment type="caution">
    <text evidence="8">The sequence shown here is derived from an EMBL/GenBank/DDBJ whole genome shotgun (WGS) entry which is preliminary data.</text>
</comment>
<sequence length="234" mass="26320">MGSIFKFKQFEVSQSGCAMKINTDGVILGAIAQQDSPLRVLDVGTGTGVIAMMLAQRFPAAVIDAVEIDESAASAAAFNFNNSKFADRLKASHGDIGSYEPGRKYDLIVSNPPYFVNDLKNPEKRKQLARHADELFFEILVKKIAELLTENGKAWLILPVKQAEYVVKQAREYGLSLCRQINVCSDEQKPIIRHIICLSALEQRYKSEMFYIYQDQGVYTQAYKTLLKDFFLAF</sequence>
<evidence type="ECO:0000256" key="5">
    <source>
        <dbReference type="ARBA" id="ARBA00022694"/>
    </source>
</evidence>
<keyword evidence="2 6" id="KW-0489">Methyltransferase</keyword>
<dbReference type="RefSeq" id="WP_133576539.1">
    <property type="nucleotide sequence ID" value="NZ_SNYC01000005.1"/>
</dbReference>
<evidence type="ECO:0000256" key="1">
    <source>
        <dbReference type="ARBA" id="ARBA00022490"/>
    </source>
</evidence>
<comment type="similarity">
    <text evidence="6">Belongs to the methyltransferase superfamily. tRNA (adenine-N(6)-)-methyltransferase family.</text>
</comment>
<evidence type="ECO:0000313" key="8">
    <source>
        <dbReference type="EMBL" id="TDQ08137.1"/>
    </source>
</evidence>
<comment type="catalytic activity">
    <reaction evidence="6">
        <text>adenosine(37) in tRNA1(Val) + S-adenosyl-L-methionine = N(6)-methyladenosine(37) in tRNA1(Val) + S-adenosyl-L-homocysteine + H(+)</text>
        <dbReference type="Rhea" id="RHEA:43160"/>
        <dbReference type="Rhea" id="RHEA-COMP:10369"/>
        <dbReference type="Rhea" id="RHEA-COMP:10370"/>
        <dbReference type="ChEBI" id="CHEBI:15378"/>
        <dbReference type="ChEBI" id="CHEBI:57856"/>
        <dbReference type="ChEBI" id="CHEBI:59789"/>
        <dbReference type="ChEBI" id="CHEBI:74411"/>
        <dbReference type="ChEBI" id="CHEBI:74449"/>
        <dbReference type="EC" id="2.1.1.223"/>
    </reaction>
</comment>
<evidence type="ECO:0000259" key="7">
    <source>
        <dbReference type="Pfam" id="PF05175"/>
    </source>
</evidence>